<feature type="region of interest" description="Disordered" evidence="1">
    <location>
        <begin position="231"/>
        <end position="297"/>
    </location>
</feature>
<dbReference type="HOGENOM" id="CLU_973160_0_0_1"/>
<dbReference type="GeneID" id="19462265"/>
<organism evidence="2 3">
    <name type="scientific">Glarea lozoyensis (strain ATCC 20868 / MF5171)</name>
    <dbReference type="NCBI Taxonomy" id="1116229"/>
    <lineage>
        <taxon>Eukaryota</taxon>
        <taxon>Fungi</taxon>
        <taxon>Dikarya</taxon>
        <taxon>Ascomycota</taxon>
        <taxon>Pezizomycotina</taxon>
        <taxon>Leotiomycetes</taxon>
        <taxon>Helotiales</taxon>
        <taxon>Helotiaceae</taxon>
        <taxon>Glarea</taxon>
    </lineage>
</organism>
<dbReference type="KEGG" id="glz:GLAREA_03210"/>
<evidence type="ECO:0000256" key="1">
    <source>
        <dbReference type="SAM" id="MobiDB-lite"/>
    </source>
</evidence>
<dbReference type="AlphaFoldDB" id="S3CNM3"/>
<feature type="region of interest" description="Disordered" evidence="1">
    <location>
        <begin position="1"/>
        <end position="92"/>
    </location>
</feature>
<dbReference type="OMA" id="HIAKHFR"/>
<name>S3CNM3_GLAL2</name>
<accession>S3CNM3</accession>
<feature type="compositionally biased region" description="Low complexity" evidence="1">
    <location>
        <begin position="42"/>
        <end position="86"/>
    </location>
</feature>
<evidence type="ECO:0000313" key="2">
    <source>
        <dbReference type="EMBL" id="EPE27295.1"/>
    </source>
</evidence>
<dbReference type="RefSeq" id="XP_008086485.1">
    <property type="nucleotide sequence ID" value="XM_008088294.1"/>
</dbReference>
<feature type="compositionally biased region" description="Basic and acidic residues" evidence="1">
    <location>
        <begin position="286"/>
        <end position="297"/>
    </location>
</feature>
<dbReference type="eggNOG" id="ENOG502SXMF">
    <property type="taxonomic scope" value="Eukaryota"/>
</dbReference>
<dbReference type="Proteomes" id="UP000016922">
    <property type="component" value="Unassembled WGS sequence"/>
</dbReference>
<keyword evidence="3" id="KW-1185">Reference proteome</keyword>
<proteinExistence type="predicted"/>
<evidence type="ECO:0000313" key="3">
    <source>
        <dbReference type="Proteomes" id="UP000016922"/>
    </source>
</evidence>
<dbReference type="STRING" id="1116229.S3CNM3"/>
<protein>
    <submittedName>
        <fullName evidence="2">Uncharacterized protein</fullName>
    </submittedName>
</protein>
<gene>
    <name evidence="2" type="ORF">GLAREA_03210</name>
</gene>
<dbReference type="OrthoDB" id="409136at2759"/>
<feature type="compositionally biased region" description="Basic residues" evidence="1">
    <location>
        <begin position="266"/>
        <end position="278"/>
    </location>
</feature>
<sequence>MARTSDRLSHYLNDLDNDSRPFGVAPLRHYPVSKPLYSPRVPRSSFSSAGSPPPSEASTRSSASRSSYQSDASSRRSSASTTSSAPSIPPWQLPDLNQQLAMAVDYDRGYDLPCEHTFNGCRYRFHPEYHQEWIAHGISHFLNNPLPTKLICTICDVEFDSASHGDTRSNYEARMHHIGQHFYENRTLDPNARPATHTRPDYFLLEHLNRTGIIDDAHYYALVNPSERPACEGLQRNGFVTPEQRERREREERQSHRPHNQAREDRHRRKEGKPKSGKGKSTYPAEKSRHYDTYVYR</sequence>
<feature type="compositionally biased region" description="Basic and acidic residues" evidence="1">
    <location>
        <begin position="243"/>
        <end position="265"/>
    </location>
</feature>
<reference evidence="2 3" key="1">
    <citation type="journal article" date="2013" name="BMC Genomics">
        <title>Genomics-driven discovery of the pneumocandin biosynthetic gene cluster in the fungus Glarea lozoyensis.</title>
        <authorList>
            <person name="Chen L."/>
            <person name="Yue Q."/>
            <person name="Zhang X."/>
            <person name="Xiang M."/>
            <person name="Wang C."/>
            <person name="Li S."/>
            <person name="Che Y."/>
            <person name="Ortiz-Lopez F.J."/>
            <person name="Bills G.F."/>
            <person name="Liu X."/>
            <person name="An Z."/>
        </authorList>
    </citation>
    <scope>NUCLEOTIDE SEQUENCE [LARGE SCALE GENOMIC DNA]</scope>
    <source>
        <strain evidence="3">ATCC 20868 / MF5171</strain>
    </source>
</reference>
<dbReference type="EMBL" id="KE145370">
    <property type="protein sequence ID" value="EPE27295.1"/>
    <property type="molecule type" value="Genomic_DNA"/>
</dbReference>